<keyword evidence="2" id="KW-0812">Transmembrane</keyword>
<evidence type="ECO:0000256" key="1">
    <source>
        <dbReference type="SAM" id="MobiDB-lite"/>
    </source>
</evidence>
<organism evidence="3 4">
    <name type="scientific">Panicum virgatum</name>
    <name type="common">Blackwell switchgrass</name>
    <dbReference type="NCBI Taxonomy" id="38727"/>
    <lineage>
        <taxon>Eukaryota</taxon>
        <taxon>Viridiplantae</taxon>
        <taxon>Streptophyta</taxon>
        <taxon>Embryophyta</taxon>
        <taxon>Tracheophyta</taxon>
        <taxon>Spermatophyta</taxon>
        <taxon>Magnoliopsida</taxon>
        <taxon>Liliopsida</taxon>
        <taxon>Poales</taxon>
        <taxon>Poaceae</taxon>
        <taxon>PACMAD clade</taxon>
        <taxon>Panicoideae</taxon>
        <taxon>Panicodae</taxon>
        <taxon>Paniceae</taxon>
        <taxon>Panicinae</taxon>
        <taxon>Panicum</taxon>
        <taxon>Panicum sect. Hiantes</taxon>
    </lineage>
</organism>
<comment type="caution">
    <text evidence="3">The sequence shown here is derived from an EMBL/GenBank/DDBJ whole genome shotgun (WGS) entry which is preliminary data.</text>
</comment>
<proteinExistence type="predicted"/>
<feature type="region of interest" description="Disordered" evidence="1">
    <location>
        <begin position="1"/>
        <end position="78"/>
    </location>
</feature>
<name>A0A8T0Y3F0_PANVG</name>
<feature type="compositionally biased region" description="Basic residues" evidence="1">
    <location>
        <begin position="116"/>
        <end position="128"/>
    </location>
</feature>
<evidence type="ECO:0000256" key="2">
    <source>
        <dbReference type="SAM" id="Phobius"/>
    </source>
</evidence>
<reference evidence="3" key="1">
    <citation type="submission" date="2020-05" db="EMBL/GenBank/DDBJ databases">
        <title>WGS assembly of Panicum virgatum.</title>
        <authorList>
            <person name="Lovell J.T."/>
            <person name="Jenkins J."/>
            <person name="Shu S."/>
            <person name="Juenger T.E."/>
            <person name="Schmutz J."/>
        </authorList>
    </citation>
    <scope>NUCLEOTIDE SEQUENCE</scope>
    <source>
        <strain evidence="3">AP13</strain>
    </source>
</reference>
<dbReference type="EMBL" id="CM029037">
    <property type="protein sequence ID" value="KAG2661919.1"/>
    <property type="molecule type" value="Genomic_DNA"/>
</dbReference>
<keyword evidence="2" id="KW-1133">Transmembrane helix</keyword>
<feature type="compositionally biased region" description="Gly residues" evidence="1">
    <location>
        <begin position="134"/>
        <end position="143"/>
    </location>
</feature>
<feature type="region of interest" description="Disordered" evidence="1">
    <location>
        <begin position="112"/>
        <end position="143"/>
    </location>
</feature>
<accession>A0A8T0Y3F0</accession>
<keyword evidence="4" id="KW-1185">Reference proteome</keyword>
<sequence length="143" mass="14501">MPPSVGPACTEKKSPNQLTAGDGSRGRSGRPPKSVSRSRALAGGRRRVAGAAAGGPRLAVGPPPLREAAPGHRPAAAGRRSTGALLMAFLLGSAAVVAGTVVALLLFPMRSLGPPHRGRRQLRRRLRSSRGFSVGAGSGASSR</sequence>
<feature type="compositionally biased region" description="Low complexity" evidence="1">
    <location>
        <begin position="29"/>
        <end position="78"/>
    </location>
</feature>
<keyword evidence="2" id="KW-0472">Membrane</keyword>
<gene>
    <name evidence="3" type="ORF">PVAP13_1KG111892</name>
</gene>
<dbReference type="Proteomes" id="UP000823388">
    <property type="component" value="Chromosome 1K"/>
</dbReference>
<evidence type="ECO:0000313" key="3">
    <source>
        <dbReference type="EMBL" id="KAG2661919.1"/>
    </source>
</evidence>
<protein>
    <submittedName>
        <fullName evidence="3">Uncharacterized protein</fullName>
    </submittedName>
</protein>
<evidence type="ECO:0000313" key="4">
    <source>
        <dbReference type="Proteomes" id="UP000823388"/>
    </source>
</evidence>
<dbReference type="AlphaFoldDB" id="A0A8T0Y3F0"/>
<feature type="transmembrane region" description="Helical" evidence="2">
    <location>
        <begin position="84"/>
        <end position="107"/>
    </location>
</feature>